<dbReference type="InterPro" id="IPR016032">
    <property type="entry name" value="Sig_transdc_resp-reg_C-effctor"/>
</dbReference>
<keyword evidence="3" id="KW-0472">Membrane</keyword>
<dbReference type="KEGG" id="sof:NCTC11214_02744"/>
<dbReference type="GO" id="GO:0003677">
    <property type="term" value="F:DNA binding"/>
    <property type="evidence" value="ECO:0007669"/>
    <property type="project" value="UniProtKB-UniRule"/>
</dbReference>
<organism evidence="5 6">
    <name type="scientific">Serratia odorifera</name>
    <dbReference type="NCBI Taxonomy" id="618"/>
    <lineage>
        <taxon>Bacteria</taxon>
        <taxon>Pseudomonadati</taxon>
        <taxon>Pseudomonadota</taxon>
        <taxon>Gammaproteobacteria</taxon>
        <taxon>Enterobacterales</taxon>
        <taxon>Yersiniaceae</taxon>
        <taxon>Serratia</taxon>
    </lineage>
</organism>
<protein>
    <submittedName>
        <fullName evidence="5">Transcriptional regulatory protein, C terminal</fullName>
    </submittedName>
</protein>
<feature type="domain" description="OmpR/PhoB-type" evidence="4">
    <location>
        <begin position="2"/>
        <end position="107"/>
    </location>
</feature>
<evidence type="ECO:0000313" key="6">
    <source>
        <dbReference type="Proteomes" id="UP000281391"/>
    </source>
</evidence>
<dbReference type="InterPro" id="IPR001867">
    <property type="entry name" value="OmpR/PhoB-type_DNA-bd"/>
</dbReference>
<keyword evidence="3" id="KW-0812">Transmembrane</keyword>
<evidence type="ECO:0000256" key="1">
    <source>
        <dbReference type="ARBA" id="ARBA00023125"/>
    </source>
</evidence>
<dbReference type="CDD" id="cd00383">
    <property type="entry name" value="trans_reg_C"/>
    <property type="match status" value="1"/>
</dbReference>
<dbReference type="AlphaFoldDB" id="A0A3S4EV88"/>
<dbReference type="Gene3D" id="1.10.10.10">
    <property type="entry name" value="Winged helix-like DNA-binding domain superfamily/Winged helix DNA-binding domain"/>
    <property type="match status" value="1"/>
</dbReference>
<dbReference type="GO" id="GO:0006355">
    <property type="term" value="P:regulation of DNA-templated transcription"/>
    <property type="evidence" value="ECO:0007669"/>
    <property type="project" value="InterPro"/>
</dbReference>
<feature type="DNA-binding region" description="OmpR/PhoB-type" evidence="2">
    <location>
        <begin position="2"/>
        <end position="107"/>
    </location>
</feature>
<reference evidence="5 6" key="1">
    <citation type="submission" date="2018-12" db="EMBL/GenBank/DDBJ databases">
        <authorList>
            <consortium name="Pathogen Informatics"/>
        </authorList>
    </citation>
    <scope>NUCLEOTIDE SEQUENCE [LARGE SCALE GENOMIC DNA]</scope>
    <source>
        <strain evidence="5 6">NCTC11214</strain>
    </source>
</reference>
<dbReference type="Pfam" id="PF00486">
    <property type="entry name" value="Trans_reg_C"/>
    <property type="match status" value="1"/>
</dbReference>
<accession>A0A3S4EV88</accession>
<keyword evidence="3" id="KW-1133">Transmembrane helix</keyword>
<dbReference type="PROSITE" id="PS51755">
    <property type="entry name" value="OMPR_PHOB"/>
    <property type="match status" value="1"/>
</dbReference>
<gene>
    <name evidence="5" type="ORF">NCTC11214_02744</name>
</gene>
<name>A0A3S4EV88_SEROD</name>
<dbReference type="SUPFAM" id="SSF46894">
    <property type="entry name" value="C-terminal effector domain of the bipartite response regulators"/>
    <property type="match status" value="1"/>
</dbReference>
<dbReference type="InterPro" id="IPR036388">
    <property type="entry name" value="WH-like_DNA-bd_sf"/>
</dbReference>
<dbReference type="SMART" id="SM00862">
    <property type="entry name" value="Trans_reg_C"/>
    <property type="match status" value="1"/>
</dbReference>
<evidence type="ECO:0000256" key="2">
    <source>
        <dbReference type="PROSITE-ProRule" id="PRU01091"/>
    </source>
</evidence>
<keyword evidence="1 2" id="KW-0238">DNA-binding</keyword>
<sequence length="266" mass="29974">MNKTFLIDGKLVFHSDRNELVSVNHPDIKETLNGPCARCLTALLNAPGQIISQTELYKAGWGNSYKEVSPNTLYQNILLARKALRNVSDNDDEFIITVPRKGFRFNEVIPVSDASSTADQLPPHTGEPQLTGIVKGHAKTDGLAEHHLLDRLLIPASLIFIILSAVIFAMGVYRYDNTYHDDFSGDYVYFKAFSGCEIYLNKQEALPSSEIQNILNAWPVITSDCSKLPLRYLTAYHNHLRVFYLSCNTKDKADRICRSGHLRMLK</sequence>
<dbReference type="GO" id="GO:0000160">
    <property type="term" value="P:phosphorelay signal transduction system"/>
    <property type="evidence" value="ECO:0007669"/>
    <property type="project" value="InterPro"/>
</dbReference>
<evidence type="ECO:0000256" key="3">
    <source>
        <dbReference type="SAM" id="Phobius"/>
    </source>
</evidence>
<evidence type="ECO:0000313" key="5">
    <source>
        <dbReference type="EMBL" id="VDZ58321.1"/>
    </source>
</evidence>
<feature type="transmembrane region" description="Helical" evidence="3">
    <location>
        <begin position="152"/>
        <end position="173"/>
    </location>
</feature>
<proteinExistence type="predicted"/>
<dbReference type="Proteomes" id="UP000281391">
    <property type="component" value="Chromosome"/>
</dbReference>
<dbReference type="EMBL" id="LR134117">
    <property type="protein sequence ID" value="VDZ58321.1"/>
    <property type="molecule type" value="Genomic_DNA"/>
</dbReference>
<evidence type="ECO:0000259" key="4">
    <source>
        <dbReference type="PROSITE" id="PS51755"/>
    </source>
</evidence>
<dbReference type="RefSeq" id="WP_004959066.1">
    <property type="nucleotide sequence ID" value="NZ_JAQMZQ010000010.1"/>
</dbReference>